<feature type="transmembrane region" description="Helical" evidence="6">
    <location>
        <begin position="276"/>
        <end position="294"/>
    </location>
</feature>
<dbReference type="KEGG" id="acg:AWM71_02995"/>
<dbReference type="OrthoDB" id="1401038at2"/>
<feature type="transmembrane region" description="Helical" evidence="6">
    <location>
        <begin position="41"/>
        <end position="74"/>
    </location>
</feature>
<keyword evidence="5 6" id="KW-0472">Membrane</keyword>
<evidence type="ECO:0000256" key="5">
    <source>
        <dbReference type="ARBA" id="ARBA00023136"/>
    </source>
</evidence>
<accession>A0A0X8F7P3</accession>
<reference evidence="7 9" key="1">
    <citation type="submission" date="2016-01" db="EMBL/GenBank/DDBJ databases">
        <authorList>
            <person name="Oliw E.H."/>
        </authorList>
    </citation>
    <scope>NUCLEOTIDE SEQUENCE [LARGE SCALE GENOMIC DNA]</scope>
    <source>
        <strain evidence="7 9">KA00635</strain>
    </source>
</reference>
<protein>
    <submittedName>
        <fullName evidence="8">Anion permease</fullName>
    </submittedName>
    <submittedName>
        <fullName evidence="7">Putative 2-oxoglutarate/malate translocator</fullName>
    </submittedName>
</protein>
<feature type="transmembrane region" description="Helical" evidence="6">
    <location>
        <begin position="300"/>
        <end position="317"/>
    </location>
</feature>
<evidence type="ECO:0000256" key="6">
    <source>
        <dbReference type="SAM" id="Phobius"/>
    </source>
</evidence>
<evidence type="ECO:0000313" key="9">
    <source>
        <dbReference type="Proteomes" id="UP000070422"/>
    </source>
</evidence>
<feature type="transmembrane region" description="Helical" evidence="6">
    <location>
        <begin position="12"/>
        <end position="29"/>
    </location>
</feature>
<dbReference type="Proteomes" id="UP000070422">
    <property type="component" value="Unassembled WGS sequence"/>
</dbReference>
<dbReference type="EMBL" id="LSCQ01000046">
    <property type="protein sequence ID" value="KXB36218.1"/>
    <property type="molecule type" value="Genomic_DNA"/>
</dbReference>
<evidence type="ECO:0000256" key="3">
    <source>
        <dbReference type="ARBA" id="ARBA00022692"/>
    </source>
</evidence>
<feature type="transmembrane region" description="Helical" evidence="6">
    <location>
        <begin position="86"/>
        <end position="106"/>
    </location>
</feature>
<feature type="transmembrane region" description="Helical" evidence="6">
    <location>
        <begin position="126"/>
        <end position="145"/>
    </location>
</feature>
<evidence type="ECO:0000256" key="4">
    <source>
        <dbReference type="ARBA" id="ARBA00022989"/>
    </source>
</evidence>
<feature type="transmembrane region" description="Helical" evidence="6">
    <location>
        <begin position="329"/>
        <end position="351"/>
    </location>
</feature>
<comment type="subcellular location">
    <subcellularLocation>
        <location evidence="1">Membrane</location>
        <topology evidence="1">Multi-pass membrane protein</topology>
    </subcellularLocation>
</comment>
<keyword evidence="3 6" id="KW-0812">Transmembrane</keyword>
<evidence type="ECO:0000256" key="1">
    <source>
        <dbReference type="ARBA" id="ARBA00004141"/>
    </source>
</evidence>
<dbReference type="InterPro" id="IPR001898">
    <property type="entry name" value="SLC13A/DASS"/>
</dbReference>
<dbReference type="GO" id="GO:0016020">
    <property type="term" value="C:membrane"/>
    <property type="evidence" value="ECO:0007669"/>
    <property type="project" value="UniProtKB-SubCell"/>
</dbReference>
<feature type="transmembrane region" description="Helical" evidence="6">
    <location>
        <begin position="220"/>
        <end position="243"/>
    </location>
</feature>
<keyword evidence="4 6" id="KW-1133">Transmembrane helix</keyword>
<dbReference type="EMBL" id="PKGZ01000001">
    <property type="protein sequence ID" value="PKY91931.1"/>
    <property type="molecule type" value="Genomic_DNA"/>
</dbReference>
<feature type="transmembrane region" description="Helical" evidence="6">
    <location>
        <begin position="395"/>
        <end position="418"/>
    </location>
</feature>
<feature type="transmembrane region" description="Helical" evidence="6">
    <location>
        <begin position="363"/>
        <end position="383"/>
    </location>
</feature>
<evidence type="ECO:0000313" key="8">
    <source>
        <dbReference type="EMBL" id="PKY91931.1"/>
    </source>
</evidence>
<name>A0A0X8F7P3_9LACT</name>
<dbReference type="PIRSF" id="PIRSF002457">
    <property type="entry name" value="DASS"/>
    <property type="match status" value="1"/>
</dbReference>
<comment type="similarity">
    <text evidence="2">Belongs to the SLC13A/DASS transporter (TC 2.A.47) family. DIT1 subfamily.</text>
</comment>
<evidence type="ECO:0000313" key="7">
    <source>
        <dbReference type="EMBL" id="KXB36218.1"/>
    </source>
</evidence>
<proteinExistence type="inferred from homology"/>
<dbReference type="RefSeq" id="WP_060776596.1">
    <property type="nucleotide sequence ID" value="NZ_CP014159.1"/>
</dbReference>
<dbReference type="AlphaFoldDB" id="A0A0X8F7P3"/>
<sequence>MEKESANLASVNYVKVIIPILIGAMIWFLPFKPEAVTEVAWHLFAIFVGTIVGCIMQPLPIGAVSLLGLTVIFLTNTLKIKVALSGFTSGTVWLIVMAFFLSRGFIKTGLGNRIAYLFVKRFGKSTLGLMYSLLGVDFVLAPATPSNTARAGGIMYPIVRSLAETFGSYPDEQTRRKMGSYLIYTTWQGNIITSAMFLTAVASNPLAQELAHTAGVDLSWGQYCLASFVPGVLALIVTPWLIFKIYPPEIKETPNAPEWAKEQLDKIGSMSKSEKWMLGIFISALVLWVVGSSIQLAATTTAFLAVSALILSGVLTWKDIKSESGAWDTLVWFGILVMMASQLNETGFIPWLSQGISQAVSGLPWQLTIIILCLANHYIHYFFASTTAHVSAVYLAFLTVAIASGVPPMFAAIMLLWASNTMSSSTHYSNGPSPILYGSGYVNQTEWWSYSAIIALVYFVLFFGVGGAWLYLIGMV</sequence>
<dbReference type="PATRIC" id="fig|87541.4.peg.982"/>
<dbReference type="GO" id="GO:0022857">
    <property type="term" value="F:transmembrane transporter activity"/>
    <property type="evidence" value="ECO:0007669"/>
    <property type="project" value="InterPro"/>
</dbReference>
<keyword evidence="10" id="KW-1185">Reference proteome</keyword>
<evidence type="ECO:0000256" key="2">
    <source>
        <dbReference type="ARBA" id="ARBA00007349"/>
    </source>
</evidence>
<dbReference type="Proteomes" id="UP000234775">
    <property type="component" value="Unassembled WGS sequence"/>
</dbReference>
<dbReference type="InterPro" id="IPR030676">
    <property type="entry name" value="CitT-rel"/>
</dbReference>
<dbReference type="Pfam" id="PF00939">
    <property type="entry name" value="Na_sulph_symp"/>
    <property type="match status" value="1"/>
</dbReference>
<comment type="caution">
    <text evidence="7">The sequence shown here is derived from an EMBL/GenBank/DDBJ whole genome shotgun (WGS) entry which is preliminary data.</text>
</comment>
<reference evidence="8 10" key="2">
    <citation type="submission" date="2017-12" db="EMBL/GenBank/DDBJ databases">
        <title>Phylogenetic diversity of female urinary microbiome.</title>
        <authorList>
            <person name="Thomas-White K."/>
            <person name="Wolfe A.J."/>
        </authorList>
    </citation>
    <scope>NUCLEOTIDE SEQUENCE [LARGE SCALE GENOMIC DNA]</scope>
    <source>
        <strain evidence="8 10">UMB0844</strain>
    </source>
</reference>
<feature type="transmembrane region" description="Helical" evidence="6">
    <location>
        <begin position="181"/>
        <end position="200"/>
    </location>
</feature>
<dbReference type="STRING" id="87541.AWM71_02995"/>
<organism evidence="7 9">
    <name type="scientific">Aerococcus christensenii</name>
    <dbReference type="NCBI Taxonomy" id="87541"/>
    <lineage>
        <taxon>Bacteria</taxon>
        <taxon>Bacillati</taxon>
        <taxon>Bacillota</taxon>
        <taxon>Bacilli</taxon>
        <taxon>Lactobacillales</taxon>
        <taxon>Aerococcaceae</taxon>
        <taxon>Aerococcus</taxon>
    </lineage>
</organism>
<dbReference type="PANTHER" id="PTHR42826">
    <property type="entry name" value="DICARBOXYLATE TRANSPORTER 2.1, CHLOROPLASTIC"/>
    <property type="match status" value="1"/>
</dbReference>
<evidence type="ECO:0000313" key="10">
    <source>
        <dbReference type="Proteomes" id="UP000234775"/>
    </source>
</evidence>
<gene>
    <name evidence="8" type="ORF">CYJ27_00360</name>
    <name evidence="7" type="ORF">HMPREF3187_00991</name>
</gene>
<feature type="transmembrane region" description="Helical" evidence="6">
    <location>
        <begin position="447"/>
        <end position="472"/>
    </location>
</feature>
<dbReference type="NCBIfam" id="TIGR00785">
    <property type="entry name" value="dass"/>
    <property type="match status" value="1"/>
</dbReference>